<keyword evidence="1" id="KW-0472">Membrane</keyword>
<dbReference type="Pfam" id="PF07848">
    <property type="entry name" value="PaaX"/>
    <property type="match status" value="1"/>
</dbReference>
<dbReference type="AlphaFoldDB" id="A0A840PMW2"/>
<gene>
    <name evidence="3" type="ORF">HNP84_008782</name>
</gene>
<proteinExistence type="predicted"/>
<keyword evidence="1" id="KW-1133">Transmembrane helix</keyword>
<evidence type="ECO:0000259" key="2">
    <source>
        <dbReference type="Pfam" id="PF07848"/>
    </source>
</evidence>
<evidence type="ECO:0000256" key="1">
    <source>
        <dbReference type="SAM" id="Phobius"/>
    </source>
</evidence>
<dbReference type="EMBL" id="JACHGN010000026">
    <property type="protein sequence ID" value="MBB5139020.1"/>
    <property type="molecule type" value="Genomic_DNA"/>
</dbReference>
<feature type="transmembrane region" description="Helical" evidence="1">
    <location>
        <begin position="37"/>
        <end position="59"/>
    </location>
</feature>
<comment type="caution">
    <text evidence="3">The sequence shown here is derived from an EMBL/GenBank/DDBJ whole genome shotgun (WGS) entry which is preliminary data.</text>
</comment>
<feature type="domain" description="Transcriptional repressor PaaX-like N-terminal" evidence="2">
    <location>
        <begin position="13"/>
        <end position="61"/>
    </location>
</feature>
<dbReference type="InterPro" id="IPR012906">
    <property type="entry name" value="PaaX-like_N"/>
</dbReference>
<name>A0A840PMW2_9ACTN</name>
<evidence type="ECO:0000313" key="4">
    <source>
        <dbReference type="Proteomes" id="UP000578449"/>
    </source>
</evidence>
<dbReference type="Proteomes" id="UP000578449">
    <property type="component" value="Unassembled WGS sequence"/>
</dbReference>
<accession>A0A840PMW2</accession>
<dbReference type="Gene3D" id="1.10.10.10">
    <property type="entry name" value="Winged helix-like DNA-binding domain superfamily/Winged helix DNA-binding domain"/>
    <property type="match status" value="1"/>
</dbReference>
<protein>
    <submittedName>
        <fullName evidence="3">DNA-binding transcriptional regulator PaaX</fullName>
    </submittedName>
</protein>
<evidence type="ECO:0000313" key="3">
    <source>
        <dbReference type="EMBL" id="MBB5139020.1"/>
    </source>
</evidence>
<keyword evidence="3" id="KW-0238">DNA-binding</keyword>
<dbReference type="InterPro" id="IPR036388">
    <property type="entry name" value="WH-like_DNA-bd_sf"/>
</dbReference>
<organism evidence="3 4">
    <name type="scientific">Thermocatellispora tengchongensis</name>
    <dbReference type="NCBI Taxonomy" id="1073253"/>
    <lineage>
        <taxon>Bacteria</taxon>
        <taxon>Bacillati</taxon>
        <taxon>Actinomycetota</taxon>
        <taxon>Actinomycetes</taxon>
        <taxon>Streptosporangiales</taxon>
        <taxon>Streptosporangiaceae</taxon>
        <taxon>Thermocatellispora</taxon>
    </lineage>
</organism>
<reference evidence="3 4" key="1">
    <citation type="submission" date="2020-08" db="EMBL/GenBank/DDBJ databases">
        <title>Genomic Encyclopedia of Type Strains, Phase IV (KMG-IV): sequencing the most valuable type-strain genomes for metagenomic binning, comparative biology and taxonomic classification.</title>
        <authorList>
            <person name="Goeker M."/>
        </authorList>
    </citation>
    <scope>NUCLEOTIDE SEQUENCE [LARGE SCALE GENOMIC DNA]</scope>
    <source>
        <strain evidence="3 4">DSM 45615</strain>
    </source>
</reference>
<keyword evidence="1" id="KW-0812">Transmembrane</keyword>
<feature type="non-terminal residue" evidence="3">
    <location>
        <position position="69"/>
    </location>
</feature>
<sequence length="69" mass="7662">MRTDDDDLFDAQPQSLLLTIFGAFLEPRTAPVWSGGLVAILGYFGFSTAAARIALARLVQRELAERHRK</sequence>
<keyword evidence="4" id="KW-1185">Reference proteome</keyword>
<dbReference type="GO" id="GO:0003677">
    <property type="term" value="F:DNA binding"/>
    <property type="evidence" value="ECO:0007669"/>
    <property type="project" value="UniProtKB-KW"/>
</dbReference>